<gene>
    <name evidence="6" type="ORF">WJX74_001639</name>
</gene>
<dbReference type="Gene3D" id="3.40.50.720">
    <property type="entry name" value="NAD(P)-binding Rossmann-like Domain"/>
    <property type="match status" value="2"/>
</dbReference>
<sequence length="417" mass="45644">MPTCCPDQSQTPGRTALEPTQVLRLPWRGSAVIRLCKSQKTKASETSRRDLHLLGLGLSIAGSPAGRSAQASSRSRLAVQQAASANMTNILIASGKGAPELELLKQLPSGVNIVAIGNQSEEFSDLTEEQWKSIDAVLKCGIGPHTSSKALLQELWPKMPNLKWIHSCTAGVEALLWPELIESDVAVTNARGAFSHSLAEWAITACSWFAKDLPRMRRNQKAHSWESYEVEELRNKTLGIVGYGDIGRATASIGRAFRMKVVALRRRVQLSDDERKDGLQVIPADHLNDLMSTSDYIVAALPHTDGTDKLISQSAIQAMKKTGVFINVGRGGTVDEPALIEALQKGSIRGAGLDVFATEPLPEESPLWDLDNVLLSPHTADRTTTFQFEAIEQWLQQVQKFVNKQYLANVVDKTQGY</sequence>
<proteinExistence type="inferred from homology"/>
<organism evidence="6 7">
    <name type="scientific">Apatococcus lobatus</name>
    <dbReference type="NCBI Taxonomy" id="904363"/>
    <lineage>
        <taxon>Eukaryota</taxon>
        <taxon>Viridiplantae</taxon>
        <taxon>Chlorophyta</taxon>
        <taxon>core chlorophytes</taxon>
        <taxon>Trebouxiophyceae</taxon>
        <taxon>Chlorellales</taxon>
        <taxon>Chlorellaceae</taxon>
        <taxon>Apatococcus</taxon>
    </lineage>
</organism>
<dbReference type="CDD" id="cd05300">
    <property type="entry name" value="2-Hacid_dh_1"/>
    <property type="match status" value="1"/>
</dbReference>
<name>A0AAW1SAY4_9CHLO</name>
<feature type="domain" description="D-isomer specific 2-hydroxyacid dehydrogenase NAD-binding" evidence="5">
    <location>
        <begin position="209"/>
        <end position="380"/>
    </location>
</feature>
<dbReference type="EMBL" id="JALJOS010000002">
    <property type="protein sequence ID" value="KAK9842741.1"/>
    <property type="molecule type" value="Genomic_DNA"/>
</dbReference>
<reference evidence="6 7" key="1">
    <citation type="journal article" date="2024" name="Nat. Commun.">
        <title>Phylogenomics reveals the evolutionary origins of lichenization in chlorophyte algae.</title>
        <authorList>
            <person name="Puginier C."/>
            <person name="Libourel C."/>
            <person name="Otte J."/>
            <person name="Skaloud P."/>
            <person name="Haon M."/>
            <person name="Grisel S."/>
            <person name="Petersen M."/>
            <person name="Berrin J.G."/>
            <person name="Delaux P.M."/>
            <person name="Dal Grande F."/>
            <person name="Keller J."/>
        </authorList>
    </citation>
    <scope>NUCLEOTIDE SEQUENCE [LARGE SCALE GENOMIC DNA]</scope>
    <source>
        <strain evidence="6 7">SAG 2145</strain>
    </source>
</reference>
<dbReference type="Proteomes" id="UP001438707">
    <property type="component" value="Unassembled WGS sequence"/>
</dbReference>
<evidence type="ECO:0000256" key="3">
    <source>
        <dbReference type="RuleBase" id="RU003719"/>
    </source>
</evidence>
<evidence type="ECO:0000256" key="2">
    <source>
        <dbReference type="ARBA" id="ARBA00023027"/>
    </source>
</evidence>
<protein>
    <recommendedName>
        <fullName evidence="8">D-isomer specific 2-hydroxyacid dehydrogenase NAD-binding domain-containing protein</fullName>
    </recommendedName>
</protein>
<dbReference type="InterPro" id="IPR036291">
    <property type="entry name" value="NAD(P)-bd_dom_sf"/>
</dbReference>
<dbReference type="InterPro" id="IPR006140">
    <property type="entry name" value="D-isomer_DH_NAD-bd"/>
</dbReference>
<comment type="similarity">
    <text evidence="3">Belongs to the D-isomer specific 2-hydroxyacid dehydrogenase family.</text>
</comment>
<dbReference type="GO" id="GO:0016616">
    <property type="term" value="F:oxidoreductase activity, acting on the CH-OH group of donors, NAD or NADP as acceptor"/>
    <property type="evidence" value="ECO:0007669"/>
    <property type="project" value="InterPro"/>
</dbReference>
<accession>A0AAW1SAY4</accession>
<dbReference type="PANTHER" id="PTHR43333:SF1">
    <property type="entry name" value="D-ISOMER SPECIFIC 2-HYDROXYACID DEHYDROGENASE NAD-BINDING DOMAIN-CONTAINING PROTEIN"/>
    <property type="match status" value="1"/>
</dbReference>
<evidence type="ECO:0000313" key="6">
    <source>
        <dbReference type="EMBL" id="KAK9842741.1"/>
    </source>
</evidence>
<evidence type="ECO:0000259" key="5">
    <source>
        <dbReference type="Pfam" id="PF02826"/>
    </source>
</evidence>
<dbReference type="AlphaFoldDB" id="A0AAW1SAY4"/>
<evidence type="ECO:0000256" key="1">
    <source>
        <dbReference type="ARBA" id="ARBA00023002"/>
    </source>
</evidence>
<keyword evidence="2" id="KW-0520">NAD</keyword>
<feature type="domain" description="D-isomer specific 2-hydroxyacid dehydrogenase catalytic" evidence="4">
    <location>
        <begin position="136"/>
        <end position="411"/>
    </location>
</feature>
<dbReference type="InterPro" id="IPR006139">
    <property type="entry name" value="D-isomer_2_OHA_DH_cat_dom"/>
</dbReference>
<keyword evidence="7" id="KW-1185">Reference proteome</keyword>
<dbReference type="Pfam" id="PF02826">
    <property type="entry name" value="2-Hacid_dh_C"/>
    <property type="match status" value="1"/>
</dbReference>
<evidence type="ECO:0000313" key="7">
    <source>
        <dbReference type="Proteomes" id="UP001438707"/>
    </source>
</evidence>
<dbReference type="PANTHER" id="PTHR43333">
    <property type="entry name" value="2-HACID_DH_C DOMAIN-CONTAINING PROTEIN"/>
    <property type="match status" value="1"/>
</dbReference>
<evidence type="ECO:0008006" key="8">
    <source>
        <dbReference type="Google" id="ProtNLM"/>
    </source>
</evidence>
<dbReference type="SUPFAM" id="SSF52283">
    <property type="entry name" value="Formate/glycerate dehydrogenase catalytic domain-like"/>
    <property type="match status" value="1"/>
</dbReference>
<keyword evidence="1 3" id="KW-0560">Oxidoreductase</keyword>
<comment type="caution">
    <text evidence="6">The sequence shown here is derived from an EMBL/GenBank/DDBJ whole genome shotgun (WGS) entry which is preliminary data.</text>
</comment>
<dbReference type="SUPFAM" id="SSF51735">
    <property type="entry name" value="NAD(P)-binding Rossmann-fold domains"/>
    <property type="match status" value="1"/>
</dbReference>
<evidence type="ECO:0000259" key="4">
    <source>
        <dbReference type="Pfam" id="PF00389"/>
    </source>
</evidence>
<dbReference type="Pfam" id="PF00389">
    <property type="entry name" value="2-Hacid_dh"/>
    <property type="match status" value="1"/>
</dbReference>
<dbReference type="GO" id="GO:0051287">
    <property type="term" value="F:NAD binding"/>
    <property type="evidence" value="ECO:0007669"/>
    <property type="project" value="InterPro"/>
</dbReference>